<proteinExistence type="predicted"/>
<evidence type="ECO:0000313" key="3">
    <source>
        <dbReference type="RefSeq" id="XP_011634576.1"/>
    </source>
</evidence>
<keyword evidence="2" id="KW-1185">Reference proteome</keyword>
<dbReference type="RefSeq" id="XP_011634576.1">
    <property type="nucleotide sequence ID" value="XM_011636274.1"/>
</dbReference>
<accession>A0A6I9W7F7</accession>
<dbReference type="KEGG" id="pbar:105425479"/>
<protein>
    <submittedName>
        <fullName evidence="3">Uncharacterized protein LOC105425479</fullName>
    </submittedName>
</protein>
<reference evidence="3" key="1">
    <citation type="submission" date="2025-08" db="UniProtKB">
        <authorList>
            <consortium name="RefSeq"/>
        </authorList>
    </citation>
    <scope>IDENTIFICATION</scope>
</reference>
<dbReference type="OrthoDB" id="64893at2759"/>
<dbReference type="PANTHER" id="PTHR21113">
    <property type="entry name" value="AGAP001705-PA"/>
    <property type="match status" value="1"/>
</dbReference>
<dbReference type="GeneID" id="105425479"/>
<dbReference type="AlphaFoldDB" id="A0A6I9W7F7"/>
<dbReference type="PANTHER" id="PTHR21113:SF4">
    <property type="entry name" value="CHITIN-BINDING TYPE-4 DOMAIN-CONTAINING PROTEIN"/>
    <property type="match status" value="1"/>
</dbReference>
<evidence type="ECO:0000259" key="1">
    <source>
        <dbReference type="Pfam" id="PF03067"/>
    </source>
</evidence>
<sequence>MIAAYPIALLSEKCCQVQRSLVNLESAKLKAHGHGMLMEPVNRGSAWRKGFNTPINYDDDGNYCGGLFEQIGNDGKCGLCGDDYRLPQPRPNENGGKYGTGTIVKTYKAGQIIELVVKLTANHMGHFQYSICPLNDKKELETEECFAKYPLQLTDGNNKYILKNHNKDFKMNAYLPENLTCEHCVLRWEYIAANNWGKCEDGTHKMGCGPQETFKTCSDIRIVS</sequence>
<feature type="domain" description="Chitin-binding type-4" evidence="1">
    <location>
        <begin position="34"/>
        <end position="220"/>
    </location>
</feature>
<dbReference type="Pfam" id="PF03067">
    <property type="entry name" value="LPMO_10"/>
    <property type="match status" value="1"/>
</dbReference>
<name>A0A6I9W7F7_9HYME</name>
<dbReference type="Proteomes" id="UP000504615">
    <property type="component" value="Unplaced"/>
</dbReference>
<gene>
    <name evidence="3" type="primary">LOC105425479</name>
</gene>
<dbReference type="InterPro" id="IPR004302">
    <property type="entry name" value="Cellulose/chitin-bd_N"/>
</dbReference>
<evidence type="ECO:0000313" key="2">
    <source>
        <dbReference type="Proteomes" id="UP000504615"/>
    </source>
</evidence>
<organism evidence="2 3">
    <name type="scientific">Pogonomyrmex barbatus</name>
    <name type="common">red harvester ant</name>
    <dbReference type="NCBI Taxonomy" id="144034"/>
    <lineage>
        <taxon>Eukaryota</taxon>
        <taxon>Metazoa</taxon>
        <taxon>Ecdysozoa</taxon>
        <taxon>Arthropoda</taxon>
        <taxon>Hexapoda</taxon>
        <taxon>Insecta</taxon>
        <taxon>Pterygota</taxon>
        <taxon>Neoptera</taxon>
        <taxon>Endopterygota</taxon>
        <taxon>Hymenoptera</taxon>
        <taxon>Apocrita</taxon>
        <taxon>Aculeata</taxon>
        <taxon>Formicoidea</taxon>
        <taxon>Formicidae</taxon>
        <taxon>Myrmicinae</taxon>
        <taxon>Pogonomyrmex</taxon>
    </lineage>
</organism>